<feature type="signal peptide" evidence="1">
    <location>
        <begin position="1"/>
        <end position="18"/>
    </location>
</feature>
<dbReference type="EMBL" id="GALA01001457">
    <property type="protein sequence ID" value="JAA93395.1"/>
    <property type="molecule type" value="mRNA"/>
</dbReference>
<proteinExistence type="evidence at transcript level"/>
<feature type="non-terminal residue" evidence="2">
    <location>
        <position position="1"/>
    </location>
</feature>
<sequence>SMIYSTFILAIIFSVAAAAGHYKSTPNSSHHKSSFSSRFVSIRRASNRAHLCWAIKIAPTAFVTSEQCVEGYHKTQLTLVYGDIEPSKNDRQLLERKITRLAKKCRHRVENVALLVQNKQSLLFKTVLNYVASYSLLSSAAKCKECRIMKIRRRLDCPIENVAILYNNCTDHVNFGLDYGSAFKNGKGLYSVPVERRFDDDSGAVKFI</sequence>
<accession>T1DDD0</accession>
<protein>
    <submittedName>
        <fullName evidence="2">Putative secreted protein</fullName>
    </submittedName>
</protein>
<dbReference type="AlphaFoldDB" id="T1DDD0"/>
<feature type="chain" id="PRO_5004574636" evidence="1">
    <location>
        <begin position="19"/>
        <end position="208"/>
    </location>
</feature>
<keyword evidence="1" id="KW-0732">Signal</keyword>
<reference evidence="2" key="1">
    <citation type="journal article" date="2013" name="BMC Genomics">
        <title>A deep insight into the sialotranscriptome of the mosquito, Psorophora albipes.</title>
        <authorList>
            <person name="Chagas A.C."/>
            <person name="Calvo E."/>
            <person name="Rios-Velasquez C.M."/>
            <person name="Pessoa F.A."/>
            <person name="Medeiros J.F."/>
            <person name="Ribeiro J.M."/>
        </authorList>
    </citation>
    <scope>NUCLEOTIDE SEQUENCE</scope>
</reference>
<organism evidence="2">
    <name type="scientific">Psorophora albipes</name>
    <dbReference type="NCBI Taxonomy" id="869069"/>
    <lineage>
        <taxon>Eukaryota</taxon>
        <taxon>Metazoa</taxon>
        <taxon>Ecdysozoa</taxon>
        <taxon>Arthropoda</taxon>
        <taxon>Hexapoda</taxon>
        <taxon>Insecta</taxon>
        <taxon>Pterygota</taxon>
        <taxon>Neoptera</taxon>
        <taxon>Endopterygota</taxon>
        <taxon>Diptera</taxon>
        <taxon>Nematocera</taxon>
        <taxon>Culicoidea</taxon>
        <taxon>Culicidae</taxon>
        <taxon>Culicinae</taxon>
        <taxon>Aedini</taxon>
        <taxon>Psorophora</taxon>
    </lineage>
</organism>
<evidence type="ECO:0000313" key="2">
    <source>
        <dbReference type="EMBL" id="JAA93395.1"/>
    </source>
</evidence>
<evidence type="ECO:0000256" key="1">
    <source>
        <dbReference type="SAM" id="SignalP"/>
    </source>
</evidence>
<name>T1DDD0_9DIPT</name>